<proteinExistence type="predicted"/>
<reference evidence="1" key="1">
    <citation type="submission" date="2014-09" db="EMBL/GenBank/DDBJ databases">
        <authorList>
            <person name="Magalhaes I.L.F."/>
            <person name="Oliveira U."/>
            <person name="Santos F.R."/>
            <person name="Vidigal T.H.D.A."/>
            <person name="Brescovit A.D."/>
            <person name="Santos A.J."/>
        </authorList>
    </citation>
    <scope>NUCLEOTIDE SEQUENCE</scope>
    <source>
        <tissue evidence="1">Shoot tissue taken approximately 20 cm above the soil surface</tissue>
    </source>
</reference>
<reference evidence="1" key="2">
    <citation type="journal article" date="2015" name="Data Brief">
        <title>Shoot transcriptome of the giant reed, Arundo donax.</title>
        <authorList>
            <person name="Barrero R.A."/>
            <person name="Guerrero F.D."/>
            <person name="Moolhuijzen P."/>
            <person name="Goolsby J.A."/>
            <person name="Tidwell J."/>
            <person name="Bellgard S.E."/>
            <person name="Bellgard M.I."/>
        </authorList>
    </citation>
    <scope>NUCLEOTIDE SEQUENCE</scope>
    <source>
        <tissue evidence="1">Shoot tissue taken approximately 20 cm above the soil surface</tissue>
    </source>
</reference>
<name>A0A0A9B365_ARUDO</name>
<organism evidence="1">
    <name type="scientific">Arundo donax</name>
    <name type="common">Giant reed</name>
    <name type="synonym">Donax arundinaceus</name>
    <dbReference type="NCBI Taxonomy" id="35708"/>
    <lineage>
        <taxon>Eukaryota</taxon>
        <taxon>Viridiplantae</taxon>
        <taxon>Streptophyta</taxon>
        <taxon>Embryophyta</taxon>
        <taxon>Tracheophyta</taxon>
        <taxon>Spermatophyta</taxon>
        <taxon>Magnoliopsida</taxon>
        <taxon>Liliopsida</taxon>
        <taxon>Poales</taxon>
        <taxon>Poaceae</taxon>
        <taxon>PACMAD clade</taxon>
        <taxon>Arundinoideae</taxon>
        <taxon>Arundineae</taxon>
        <taxon>Arundo</taxon>
    </lineage>
</organism>
<sequence length="32" mass="3777">MYHNKKYSCLMCVQQSVYMAALSIFCQPILDF</sequence>
<dbReference type="EMBL" id="GBRH01239446">
    <property type="protein sequence ID" value="JAD58449.1"/>
    <property type="molecule type" value="Transcribed_RNA"/>
</dbReference>
<evidence type="ECO:0000313" key="1">
    <source>
        <dbReference type="EMBL" id="JAD58449.1"/>
    </source>
</evidence>
<accession>A0A0A9B365</accession>
<dbReference type="AlphaFoldDB" id="A0A0A9B365"/>
<protein>
    <submittedName>
        <fullName evidence="1">Uncharacterized protein</fullName>
    </submittedName>
</protein>